<feature type="transmembrane region" description="Helical" evidence="1">
    <location>
        <begin position="46"/>
        <end position="68"/>
    </location>
</feature>
<dbReference type="RefSeq" id="WP_311704238.1">
    <property type="nucleotide sequence ID" value="NZ_JAVREL010000005.1"/>
</dbReference>
<sequence>MRRPLPYTQRHEYPPEFRRQRTLEHVRQVGLQGLSRHPLSYARWEPATSIGVTLGLFLGLGVLIGFAARGEDVAFWLPVLSAAIAWTALVGLPLVLPHGIAGARRRRLLRRAVEALPPQSNGPGARPGQAGESRGLVTYHDGCLRVLTPQGQAVAIPFASIHLVEELPPKGMWGFPGIDVLTHQGAWTEIRVTDKTELVATLEQARVPVLRAIKNYDG</sequence>
<accession>A0ABU2MNR5</accession>
<evidence type="ECO:0000313" key="2">
    <source>
        <dbReference type="EMBL" id="MDT0343096.1"/>
    </source>
</evidence>
<gene>
    <name evidence="2" type="ORF">RM590_10780</name>
</gene>
<reference evidence="3" key="1">
    <citation type="submission" date="2023-07" db="EMBL/GenBank/DDBJ databases">
        <title>30 novel species of actinomycetes from the DSMZ collection.</title>
        <authorList>
            <person name="Nouioui I."/>
        </authorList>
    </citation>
    <scope>NUCLEOTIDE SEQUENCE [LARGE SCALE GENOMIC DNA]</scope>
    <source>
        <strain evidence="3">DSM 44938</strain>
    </source>
</reference>
<keyword evidence="1" id="KW-1133">Transmembrane helix</keyword>
<comment type="caution">
    <text evidence="2">The sequence shown here is derived from an EMBL/GenBank/DDBJ whole genome shotgun (WGS) entry which is preliminary data.</text>
</comment>
<keyword evidence="3" id="KW-1185">Reference proteome</keyword>
<evidence type="ECO:0000313" key="3">
    <source>
        <dbReference type="Proteomes" id="UP001183246"/>
    </source>
</evidence>
<evidence type="ECO:0008006" key="4">
    <source>
        <dbReference type="Google" id="ProtNLM"/>
    </source>
</evidence>
<keyword evidence="1" id="KW-0472">Membrane</keyword>
<feature type="transmembrane region" description="Helical" evidence="1">
    <location>
        <begin position="74"/>
        <end position="101"/>
    </location>
</feature>
<organism evidence="2 3">
    <name type="scientific">Streptomyces litchfieldiae</name>
    <dbReference type="NCBI Taxonomy" id="3075543"/>
    <lineage>
        <taxon>Bacteria</taxon>
        <taxon>Bacillati</taxon>
        <taxon>Actinomycetota</taxon>
        <taxon>Actinomycetes</taxon>
        <taxon>Kitasatosporales</taxon>
        <taxon>Streptomycetaceae</taxon>
        <taxon>Streptomyces</taxon>
    </lineage>
</organism>
<dbReference type="Proteomes" id="UP001183246">
    <property type="component" value="Unassembled WGS sequence"/>
</dbReference>
<dbReference type="EMBL" id="JAVREL010000005">
    <property type="protein sequence ID" value="MDT0343096.1"/>
    <property type="molecule type" value="Genomic_DNA"/>
</dbReference>
<keyword evidence="1" id="KW-0812">Transmembrane</keyword>
<protein>
    <recommendedName>
        <fullName evidence="4">DUF304 domain-containing protein</fullName>
    </recommendedName>
</protein>
<evidence type="ECO:0000256" key="1">
    <source>
        <dbReference type="SAM" id="Phobius"/>
    </source>
</evidence>
<name>A0ABU2MNR5_9ACTN</name>
<proteinExistence type="predicted"/>